<dbReference type="Gene3D" id="1.25.40.390">
    <property type="match status" value="1"/>
</dbReference>
<dbReference type="InterPro" id="IPR041662">
    <property type="entry name" value="SusD-like_2"/>
</dbReference>
<gene>
    <name evidence="1" type="ORF">FDY95_13465</name>
</gene>
<dbReference type="EMBL" id="VAJM01000005">
    <property type="protein sequence ID" value="TLM92432.1"/>
    <property type="molecule type" value="Genomic_DNA"/>
</dbReference>
<dbReference type="InterPro" id="IPR011990">
    <property type="entry name" value="TPR-like_helical_dom_sf"/>
</dbReference>
<evidence type="ECO:0000313" key="1">
    <source>
        <dbReference type="EMBL" id="TLM92432.1"/>
    </source>
</evidence>
<reference evidence="1 2" key="1">
    <citation type="submission" date="2019-05" db="EMBL/GenBank/DDBJ databases">
        <title>Hymenobacter edaphi sp. nov., isolated from abandoned arsenic-contaminated farmland soil.</title>
        <authorList>
            <person name="Nie L."/>
        </authorList>
    </citation>
    <scope>NUCLEOTIDE SEQUENCE [LARGE SCALE GENOMIC DNA]</scope>
    <source>
        <strain evidence="1 2">1-3-3-8</strain>
    </source>
</reference>
<sequence length="542" mass="59647">MWKRTGIQRVFPQYCRKNRSDHTMNIPFKKAALLGGAILALGSCDDFLDVNQNPNDPTEVPSSFALPNAINRPAVVSGNTLNVLGNLWVGNWAQAGDYLFYLPEQQYNLTPLTYESVWTEMYAGSLPDLAYIERQARASGDKNTLAIARIMQAYDYQILVDAFGDVPFGESLQGTSNLTPNYEKAEVIYDNLITMLNEGLASIDVNATNPGTNDILFKGDMAKWRRFANTLKLRVYLRQAQARPTVAQQGIQAMATAGATFLGANENAAVNPGYLNTSGKQNPLYALFYNTAGAETSNRKATRANTLGLDYLKATNDTLRLKRIYSVVSGRNANSYRNYQGLYSGAPSSNPIYNSTRLSAPGASVVDAPTNNGFAKPVYLMLASESFFLQAEAAQRGWLTGASAQTQYENGIKESFRFLGFTDAQAQTYYAQTTAATTVADLTAPNGATFDPKAIAPNWTAAQDKIEAIITQKWIANNGFNGFEAWSEFRRTGFPKGNYISLNATQQQFPVRIPYPQNELSNNPNTPKGVTIFTPKIFWDVN</sequence>
<dbReference type="OrthoDB" id="622163at2"/>
<evidence type="ECO:0000313" key="2">
    <source>
        <dbReference type="Proteomes" id="UP000305517"/>
    </source>
</evidence>
<comment type="caution">
    <text evidence="1">The sequence shown here is derived from an EMBL/GenBank/DDBJ whole genome shotgun (WGS) entry which is preliminary data.</text>
</comment>
<accession>A0A5R8WQZ1</accession>
<dbReference type="SUPFAM" id="SSF48452">
    <property type="entry name" value="TPR-like"/>
    <property type="match status" value="1"/>
</dbReference>
<dbReference type="AlphaFoldDB" id="A0A5R8WQZ1"/>
<proteinExistence type="predicted"/>
<name>A0A5R8WQZ1_9BACT</name>
<keyword evidence="2" id="KW-1185">Reference proteome</keyword>
<protein>
    <submittedName>
        <fullName evidence="1">SusD/RagB family nutrient-binding outer membrane lipoprotein</fullName>
    </submittedName>
</protein>
<organism evidence="1 2">
    <name type="scientific">Hymenobacter jeollabukensis</name>
    <dbReference type="NCBI Taxonomy" id="2025313"/>
    <lineage>
        <taxon>Bacteria</taxon>
        <taxon>Pseudomonadati</taxon>
        <taxon>Bacteroidota</taxon>
        <taxon>Cytophagia</taxon>
        <taxon>Cytophagales</taxon>
        <taxon>Hymenobacteraceae</taxon>
        <taxon>Hymenobacter</taxon>
    </lineage>
</organism>
<dbReference type="Pfam" id="PF12771">
    <property type="entry name" value="SusD-like_2"/>
    <property type="match status" value="1"/>
</dbReference>
<dbReference type="Proteomes" id="UP000305517">
    <property type="component" value="Unassembled WGS sequence"/>
</dbReference>
<keyword evidence="1" id="KW-0449">Lipoprotein</keyword>